<sequence>MPSERNVGIVLLPDRVTTSELNPALKSKSTPRVTLMLPASTLQDEAHLLDFEEQYFLEVSGSRLGCRGPSVISCWGWTKCAPVRRIRIFAGKLRMCTFNGIVQEVGREELDAQIAGGFEEGDYGVLTNRISVEGDAETNAAKLIGCEIGELTSDPVGHGQQILRLPWSPMQKPMPEGNERSVPLLHTVDGRAIIQQQITSAASLQLHLPEMVMGVHKSRIQYFPYAVDDKRIKGGRNARCDFDDLIVDYDIRHRSMDMVLRIMEEDRSVCEQNGVHDAHRAGLATGSL</sequence>
<accession>A0AAD7NDI9</accession>
<organism evidence="1 2">
    <name type="scientific">Mycena maculata</name>
    <dbReference type="NCBI Taxonomy" id="230809"/>
    <lineage>
        <taxon>Eukaryota</taxon>
        <taxon>Fungi</taxon>
        <taxon>Dikarya</taxon>
        <taxon>Basidiomycota</taxon>
        <taxon>Agaricomycotina</taxon>
        <taxon>Agaricomycetes</taxon>
        <taxon>Agaricomycetidae</taxon>
        <taxon>Agaricales</taxon>
        <taxon>Marasmiineae</taxon>
        <taxon>Mycenaceae</taxon>
        <taxon>Mycena</taxon>
    </lineage>
</organism>
<comment type="caution">
    <text evidence="1">The sequence shown here is derived from an EMBL/GenBank/DDBJ whole genome shotgun (WGS) entry which is preliminary data.</text>
</comment>
<dbReference type="Proteomes" id="UP001215280">
    <property type="component" value="Unassembled WGS sequence"/>
</dbReference>
<protein>
    <submittedName>
        <fullName evidence="1">Uncharacterized protein</fullName>
    </submittedName>
</protein>
<keyword evidence="2" id="KW-1185">Reference proteome</keyword>
<proteinExistence type="predicted"/>
<evidence type="ECO:0000313" key="1">
    <source>
        <dbReference type="EMBL" id="KAJ7756068.1"/>
    </source>
</evidence>
<evidence type="ECO:0000313" key="2">
    <source>
        <dbReference type="Proteomes" id="UP001215280"/>
    </source>
</evidence>
<name>A0AAD7NDI9_9AGAR</name>
<dbReference type="EMBL" id="JARJLG010000062">
    <property type="protein sequence ID" value="KAJ7756068.1"/>
    <property type="molecule type" value="Genomic_DNA"/>
</dbReference>
<dbReference type="AlphaFoldDB" id="A0AAD7NDI9"/>
<gene>
    <name evidence="1" type="ORF">DFH07DRAFT_773261</name>
</gene>
<reference evidence="1" key="1">
    <citation type="submission" date="2023-03" db="EMBL/GenBank/DDBJ databases">
        <title>Massive genome expansion in bonnet fungi (Mycena s.s.) driven by repeated elements and novel gene families across ecological guilds.</title>
        <authorList>
            <consortium name="Lawrence Berkeley National Laboratory"/>
            <person name="Harder C.B."/>
            <person name="Miyauchi S."/>
            <person name="Viragh M."/>
            <person name="Kuo A."/>
            <person name="Thoen E."/>
            <person name="Andreopoulos B."/>
            <person name="Lu D."/>
            <person name="Skrede I."/>
            <person name="Drula E."/>
            <person name="Henrissat B."/>
            <person name="Morin E."/>
            <person name="Kohler A."/>
            <person name="Barry K."/>
            <person name="LaButti K."/>
            <person name="Morin E."/>
            <person name="Salamov A."/>
            <person name="Lipzen A."/>
            <person name="Mereny Z."/>
            <person name="Hegedus B."/>
            <person name="Baldrian P."/>
            <person name="Stursova M."/>
            <person name="Weitz H."/>
            <person name="Taylor A."/>
            <person name="Grigoriev I.V."/>
            <person name="Nagy L.G."/>
            <person name="Martin F."/>
            <person name="Kauserud H."/>
        </authorList>
    </citation>
    <scope>NUCLEOTIDE SEQUENCE</scope>
    <source>
        <strain evidence="1">CBHHK188m</strain>
    </source>
</reference>